<dbReference type="EMBL" id="SAUW01000012">
    <property type="protein sequence ID" value="RWR10455.1"/>
    <property type="molecule type" value="Genomic_DNA"/>
</dbReference>
<dbReference type="Proteomes" id="UP000285710">
    <property type="component" value="Unassembled WGS sequence"/>
</dbReference>
<organism evidence="1 2">
    <name type="scientific">Paenirhodobacter populi</name>
    <dbReference type="NCBI Taxonomy" id="2306993"/>
    <lineage>
        <taxon>Bacteria</taxon>
        <taxon>Pseudomonadati</taxon>
        <taxon>Pseudomonadota</taxon>
        <taxon>Alphaproteobacteria</taxon>
        <taxon>Rhodobacterales</taxon>
        <taxon>Rhodobacter group</taxon>
        <taxon>Paenirhodobacter</taxon>
    </lineage>
</organism>
<dbReference type="InterPro" id="IPR010260">
    <property type="entry name" value="AlpA"/>
</dbReference>
<gene>
    <name evidence="1" type="ORF">D2T33_12385</name>
</gene>
<keyword evidence="2" id="KW-1185">Reference proteome</keyword>
<proteinExistence type="predicted"/>
<dbReference type="Gene3D" id="1.10.238.160">
    <property type="match status" value="1"/>
</dbReference>
<dbReference type="AlphaFoldDB" id="A0A443ISY1"/>
<sequence length="63" mass="7444">MTKPDEYVSDIQLAARYGLKARESIWKWVKTQSFPKPIKLSPGCTRWRMSEVETWEKSREIAV</sequence>
<dbReference type="Pfam" id="PF05930">
    <property type="entry name" value="Phage_AlpA"/>
    <property type="match status" value="1"/>
</dbReference>
<comment type="caution">
    <text evidence="1">The sequence shown here is derived from an EMBL/GenBank/DDBJ whole genome shotgun (WGS) entry which is preliminary data.</text>
</comment>
<reference evidence="1 2" key="1">
    <citation type="submission" date="2019-01" db="EMBL/GenBank/DDBJ databases">
        <title>Sinorhodobacter populi sp. nov. isolated from the symptomatic bark tissue of Populus euramericana canker.</title>
        <authorList>
            <person name="Xu G."/>
        </authorList>
    </citation>
    <scope>NUCLEOTIDE SEQUENCE [LARGE SCALE GENOMIC DNA]</scope>
    <source>
        <strain evidence="1 2">2D-5</strain>
    </source>
</reference>
<protein>
    <submittedName>
        <fullName evidence="1">AlpA family phage regulatory protein</fullName>
    </submittedName>
</protein>
<name>A0A443ISY1_9RHOB</name>
<reference evidence="1 2" key="2">
    <citation type="submission" date="2019-01" db="EMBL/GenBank/DDBJ databases">
        <authorList>
            <person name="Li Y."/>
        </authorList>
    </citation>
    <scope>NUCLEOTIDE SEQUENCE [LARGE SCALE GENOMIC DNA]</scope>
    <source>
        <strain evidence="1 2">2D-5</strain>
    </source>
</reference>
<evidence type="ECO:0000313" key="2">
    <source>
        <dbReference type="Proteomes" id="UP000285710"/>
    </source>
</evidence>
<evidence type="ECO:0000313" key="1">
    <source>
        <dbReference type="EMBL" id="RWR10455.1"/>
    </source>
</evidence>
<dbReference type="RefSeq" id="WP_128269987.1">
    <property type="nucleotide sequence ID" value="NZ_SAUW01000012.1"/>
</dbReference>
<accession>A0A443ISY1</accession>